<feature type="transmembrane region" description="Helical" evidence="2">
    <location>
        <begin position="466"/>
        <end position="485"/>
    </location>
</feature>
<gene>
    <name evidence="4" type="ORF">ORD21_06175</name>
</gene>
<keyword evidence="2" id="KW-0812">Transmembrane</keyword>
<dbReference type="EMBL" id="JAPMIV010000007">
    <property type="protein sequence ID" value="MDV6374178.1"/>
    <property type="molecule type" value="Genomic_DNA"/>
</dbReference>
<feature type="region of interest" description="Disordered" evidence="1">
    <location>
        <begin position="254"/>
        <end position="274"/>
    </location>
</feature>
<sequence>MKYTVTIQQPVREDRRRKLEQQLAERFNLTSEQATRLSSRRAGRLMKPTSRARAELLLDVFQLAGAAVALEEVHDETQIRNEPFQALNLAPAPTPTRRTDTPDEVVLAPLLPPPAWPSPLETSDPAQPIQEGEAFQEGQSVQTVQPARTTLPPSFTADPFALWPDGPDAGAVNWQGEELDGLLDAPPSGVTVITADPHDPFSSVPPDAFAPTGSSTMFPIAQPKTLGVPPTLPPAGTQDPPPVDVWSDFTGSLTLTDNPAAPASGGPDSGAGDALNAVVVPATDPAADSRGPRRSLSRQLMLGMLAPLALSSAVTLGLLALALPAAERQATQQQAQTLAATVGASLNSARAGGAARSNAQLNAQLSAQLTAIAATPGVGFVRAESASGQVTLRTQDTGLRNRNGALSTWLGSHPTGGTLKIGQTQYAVAQYAVAQIPAAPQGAQILRKVVVGVPQVQTSSVLRTTLLLALLSALLGLALAGWLAARATRQITAPIDRLVKAADAISMGDLSRPVQADRNDEIGDLAVTLERMRQSLEAAMERLRRRRKS</sequence>
<feature type="domain" description="HAMP" evidence="3">
    <location>
        <begin position="489"/>
        <end position="541"/>
    </location>
</feature>
<feature type="compositionally biased region" description="Low complexity" evidence="1">
    <location>
        <begin position="259"/>
        <end position="274"/>
    </location>
</feature>
<evidence type="ECO:0000259" key="3">
    <source>
        <dbReference type="PROSITE" id="PS50885"/>
    </source>
</evidence>
<organism evidence="4 5">
    <name type="scientific">Deinococcus arenicola</name>
    <dbReference type="NCBI Taxonomy" id="2994950"/>
    <lineage>
        <taxon>Bacteria</taxon>
        <taxon>Thermotogati</taxon>
        <taxon>Deinococcota</taxon>
        <taxon>Deinococci</taxon>
        <taxon>Deinococcales</taxon>
        <taxon>Deinococcaceae</taxon>
        <taxon>Deinococcus</taxon>
    </lineage>
</organism>
<dbReference type="PANTHER" id="PTHR32089:SF112">
    <property type="entry name" value="LYSOZYME-LIKE PROTEIN-RELATED"/>
    <property type="match status" value="1"/>
</dbReference>
<evidence type="ECO:0000313" key="5">
    <source>
        <dbReference type="Proteomes" id="UP001276150"/>
    </source>
</evidence>
<dbReference type="Proteomes" id="UP001276150">
    <property type="component" value="Unassembled WGS sequence"/>
</dbReference>
<evidence type="ECO:0000256" key="1">
    <source>
        <dbReference type="SAM" id="MobiDB-lite"/>
    </source>
</evidence>
<evidence type="ECO:0000313" key="4">
    <source>
        <dbReference type="EMBL" id="MDV6374178.1"/>
    </source>
</evidence>
<reference evidence="4 5" key="1">
    <citation type="submission" date="2022-11" db="EMBL/GenBank/DDBJ databases">
        <title>Deinococcus ZS9-10, Low Temperature and Draught-tolerating, UV-resistant Bacteria from Continental Antarctica.</title>
        <authorList>
            <person name="Cheng L."/>
        </authorList>
    </citation>
    <scope>NUCLEOTIDE SEQUENCE [LARGE SCALE GENOMIC DNA]</scope>
    <source>
        <strain evidence="4 5">ZS9-10</strain>
    </source>
</reference>
<comment type="caution">
    <text evidence="4">The sequence shown here is derived from an EMBL/GenBank/DDBJ whole genome shotgun (WGS) entry which is preliminary data.</text>
</comment>
<dbReference type="PROSITE" id="PS50885">
    <property type="entry name" value="HAMP"/>
    <property type="match status" value="1"/>
</dbReference>
<dbReference type="Gene3D" id="6.10.340.10">
    <property type="match status" value="1"/>
</dbReference>
<accession>A0ABU4DP19</accession>
<dbReference type="SMART" id="SM00304">
    <property type="entry name" value="HAMP"/>
    <property type="match status" value="1"/>
</dbReference>
<dbReference type="Pfam" id="PF00672">
    <property type="entry name" value="HAMP"/>
    <property type="match status" value="1"/>
</dbReference>
<keyword evidence="5" id="KW-1185">Reference proteome</keyword>
<feature type="region of interest" description="Disordered" evidence="1">
    <location>
        <begin position="134"/>
        <end position="155"/>
    </location>
</feature>
<dbReference type="RefSeq" id="WP_317639496.1">
    <property type="nucleotide sequence ID" value="NZ_JAPMIV010000007.1"/>
</dbReference>
<dbReference type="SUPFAM" id="SSF158472">
    <property type="entry name" value="HAMP domain-like"/>
    <property type="match status" value="1"/>
</dbReference>
<feature type="transmembrane region" description="Helical" evidence="2">
    <location>
        <begin position="300"/>
        <end position="323"/>
    </location>
</feature>
<proteinExistence type="predicted"/>
<dbReference type="CDD" id="cd06225">
    <property type="entry name" value="HAMP"/>
    <property type="match status" value="1"/>
</dbReference>
<keyword evidence="2" id="KW-0472">Membrane</keyword>
<protein>
    <submittedName>
        <fullName evidence="4">HAMP domain-containing protein</fullName>
    </submittedName>
</protein>
<dbReference type="InterPro" id="IPR003660">
    <property type="entry name" value="HAMP_dom"/>
</dbReference>
<feature type="compositionally biased region" description="Polar residues" evidence="1">
    <location>
        <begin position="137"/>
        <end position="153"/>
    </location>
</feature>
<dbReference type="PANTHER" id="PTHR32089">
    <property type="entry name" value="METHYL-ACCEPTING CHEMOTAXIS PROTEIN MCPB"/>
    <property type="match status" value="1"/>
</dbReference>
<evidence type="ECO:0000256" key="2">
    <source>
        <dbReference type="SAM" id="Phobius"/>
    </source>
</evidence>
<keyword evidence="2" id="KW-1133">Transmembrane helix</keyword>
<name>A0ABU4DP19_9DEIO</name>